<reference evidence="3" key="2">
    <citation type="submission" date="2023-06" db="EMBL/GenBank/DDBJ databases">
        <authorList>
            <consortium name="Lawrence Berkeley National Laboratory"/>
            <person name="Haridas S."/>
            <person name="Hensen N."/>
            <person name="Bonometti L."/>
            <person name="Westerberg I."/>
            <person name="Brannstrom I.O."/>
            <person name="Guillou S."/>
            <person name="Cros-Aarteil S."/>
            <person name="Calhoun S."/>
            <person name="Kuo A."/>
            <person name="Mondo S."/>
            <person name="Pangilinan J."/>
            <person name="Riley R."/>
            <person name="LaButti K."/>
            <person name="Andreopoulos B."/>
            <person name="Lipzen A."/>
            <person name="Chen C."/>
            <person name="Yanf M."/>
            <person name="Daum C."/>
            <person name="Ng V."/>
            <person name="Clum A."/>
            <person name="Steindorff A."/>
            <person name="Ohm R."/>
            <person name="Martin F."/>
            <person name="Silar P."/>
            <person name="Natvig D."/>
            <person name="Lalanne C."/>
            <person name="Gautier V."/>
            <person name="Ament-velasquez S.L."/>
            <person name="Kruys A."/>
            <person name="Hutchinson M.I."/>
            <person name="Powell A.J."/>
            <person name="Barry K."/>
            <person name="Miller A.N."/>
            <person name="Grigoriev I.V."/>
            <person name="Debuchy R."/>
            <person name="Gladieux P."/>
            <person name="Thoren M.H."/>
            <person name="Johannesson H."/>
        </authorList>
    </citation>
    <scope>NUCLEOTIDE SEQUENCE</scope>
    <source>
        <strain evidence="3">CBS 232.78</strain>
    </source>
</reference>
<evidence type="ECO:0000256" key="1">
    <source>
        <dbReference type="SAM" id="Coils"/>
    </source>
</evidence>
<sequence>MAPAALPSSFHRDHTPTGGFDHDHIATKPPLAPIRNVQRSASPPAVAPVHSARPPTAIAAVAIASPDPISALLPPPAPLGPLEPATHETNGSITRSRSRDATSSSRFMSDQDSAWSREEESISSSEDDVFPPPPDSFRPFSSAASALARSNFRPAQSWHFGPTSRLPQGQQAHQTPRPTTPESESAYSSEGQDLWFKVEEQRTVVRHVRDIMARKRTMARELRQKMAGVDNAFMQKMRPHLTKSMAVFPTEVVANGIREMQSIRDDYYSAESAYEAEEEHLEREESKLQALELDFVRLMFDWKDASHYDSTSATFVGNHRLDLAARVHAETKDAEDDDGDDSASRITLLGISGERHEDIHPLYQELLDAAAECELTREHYEELQMQHEDILHDVEMSLHRERGRNNQGNFLSEDDLRSLRLSLAHVPESAADFRAQFGVSISEDDLDFLQDFEAEEDRVRKKLEEASRNVEWLRAECTKKGVMRKNASYSEEFTIFLGSSRSSLLAEGNISIEPSPGAGGDLTHPKFPILLSNPSHVLELLSPSAALEKAMKLPKDNPLNAQRRADCMKELGITTLMKKVDGGIPDYINQWLIHRLRTSPLEAELMFTISEAEFKIVNLRRWQEEVLLYWRRDEAANLSPIEFQSPQTPKDQLSIVDDMESLVNSVIEASTRAKSEGGGPCHRRHSHHQYQKDFFHTRTALSCS</sequence>
<keyword evidence="4" id="KW-1185">Reference proteome</keyword>
<reference evidence="3" key="1">
    <citation type="journal article" date="2023" name="Mol. Phylogenet. Evol.">
        <title>Genome-scale phylogeny and comparative genomics of the fungal order Sordariales.</title>
        <authorList>
            <person name="Hensen N."/>
            <person name="Bonometti L."/>
            <person name="Westerberg I."/>
            <person name="Brannstrom I.O."/>
            <person name="Guillou S."/>
            <person name="Cros-Aarteil S."/>
            <person name="Calhoun S."/>
            <person name="Haridas S."/>
            <person name="Kuo A."/>
            <person name="Mondo S."/>
            <person name="Pangilinan J."/>
            <person name="Riley R."/>
            <person name="LaButti K."/>
            <person name="Andreopoulos B."/>
            <person name="Lipzen A."/>
            <person name="Chen C."/>
            <person name="Yan M."/>
            <person name="Daum C."/>
            <person name="Ng V."/>
            <person name="Clum A."/>
            <person name="Steindorff A."/>
            <person name="Ohm R.A."/>
            <person name="Martin F."/>
            <person name="Silar P."/>
            <person name="Natvig D.O."/>
            <person name="Lalanne C."/>
            <person name="Gautier V."/>
            <person name="Ament-Velasquez S.L."/>
            <person name="Kruys A."/>
            <person name="Hutchinson M.I."/>
            <person name="Powell A.J."/>
            <person name="Barry K."/>
            <person name="Miller A.N."/>
            <person name="Grigoriev I.V."/>
            <person name="Debuchy R."/>
            <person name="Gladieux P."/>
            <person name="Hiltunen Thoren M."/>
            <person name="Johannesson H."/>
        </authorList>
    </citation>
    <scope>NUCLEOTIDE SEQUENCE</scope>
    <source>
        <strain evidence="3">CBS 232.78</strain>
    </source>
</reference>
<feature type="region of interest" description="Disordered" evidence="2">
    <location>
        <begin position="155"/>
        <end position="191"/>
    </location>
</feature>
<dbReference type="Proteomes" id="UP001285441">
    <property type="component" value="Unassembled WGS sequence"/>
</dbReference>
<evidence type="ECO:0000313" key="4">
    <source>
        <dbReference type="Proteomes" id="UP001285441"/>
    </source>
</evidence>
<dbReference type="AlphaFoldDB" id="A0AAE0N4R5"/>
<feature type="compositionally biased region" description="Low complexity" evidence="2">
    <location>
        <begin position="39"/>
        <end position="52"/>
    </location>
</feature>
<evidence type="ECO:0000256" key="2">
    <source>
        <dbReference type="SAM" id="MobiDB-lite"/>
    </source>
</evidence>
<feature type="coiled-coil region" evidence="1">
    <location>
        <begin position="449"/>
        <end position="476"/>
    </location>
</feature>
<feature type="region of interest" description="Disordered" evidence="2">
    <location>
        <begin position="69"/>
        <end position="141"/>
    </location>
</feature>
<feature type="region of interest" description="Disordered" evidence="2">
    <location>
        <begin position="1"/>
        <end position="52"/>
    </location>
</feature>
<comment type="caution">
    <text evidence="3">The sequence shown here is derived from an EMBL/GenBank/DDBJ whole genome shotgun (WGS) entry which is preliminary data.</text>
</comment>
<name>A0AAE0N4R5_9PEZI</name>
<feature type="compositionally biased region" description="Basic and acidic residues" evidence="2">
    <location>
        <begin position="10"/>
        <end position="26"/>
    </location>
</feature>
<dbReference type="EMBL" id="JAULSW010000009">
    <property type="protein sequence ID" value="KAK3370138.1"/>
    <property type="molecule type" value="Genomic_DNA"/>
</dbReference>
<feature type="compositionally biased region" description="Polar residues" evidence="2">
    <location>
        <begin position="165"/>
        <end position="191"/>
    </location>
</feature>
<keyword evidence="1" id="KW-0175">Coiled coil</keyword>
<gene>
    <name evidence="3" type="ORF">B0H63DRAFT_527885</name>
</gene>
<proteinExistence type="predicted"/>
<protein>
    <submittedName>
        <fullName evidence="3">Uncharacterized protein</fullName>
    </submittedName>
</protein>
<evidence type="ECO:0000313" key="3">
    <source>
        <dbReference type="EMBL" id="KAK3370138.1"/>
    </source>
</evidence>
<accession>A0AAE0N4R5</accession>
<organism evidence="3 4">
    <name type="scientific">Podospora didyma</name>
    <dbReference type="NCBI Taxonomy" id="330526"/>
    <lineage>
        <taxon>Eukaryota</taxon>
        <taxon>Fungi</taxon>
        <taxon>Dikarya</taxon>
        <taxon>Ascomycota</taxon>
        <taxon>Pezizomycotina</taxon>
        <taxon>Sordariomycetes</taxon>
        <taxon>Sordariomycetidae</taxon>
        <taxon>Sordariales</taxon>
        <taxon>Podosporaceae</taxon>
        <taxon>Podospora</taxon>
    </lineage>
</organism>